<keyword evidence="4 12" id="KW-0349">Heme</keyword>
<evidence type="ECO:0000256" key="6">
    <source>
        <dbReference type="ARBA" id="ARBA00022723"/>
    </source>
</evidence>
<keyword evidence="5" id="KW-0812">Transmembrane</keyword>
<dbReference type="GO" id="GO:0020037">
    <property type="term" value="F:heme binding"/>
    <property type="evidence" value="ECO:0007669"/>
    <property type="project" value="InterPro"/>
</dbReference>
<dbReference type="GO" id="GO:0016020">
    <property type="term" value="C:membrane"/>
    <property type="evidence" value="ECO:0007669"/>
    <property type="project" value="UniProtKB-SubCell"/>
</dbReference>
<dbReference type="SUPFAM" id="SSF48264">
    <property type="entry name" value="Cytochrome P450"/>
    <property type="match status" value="2"/>
</dbReference>
<dbReference type="Proteomes" id="UP000467841">
    <property type="component" value="Unassembled WGS sequence"/>
</dbReference>
<evidence type="ECO:0000256" key="1">
    <source>
        <dbReference type="ARBA" id="ARBA00001971"/>
    </source>
</evidence>
<dbReference type="FunFam" id="1.10.630.10:FF:000019">
    <property type="entry name" value="Cytochrome P450 family protein"/>
    <property type="match status" value="2"/>
</dbReference>
<evidence type="ECO:0000256" key="10">
    <source>
        <dbReference type="ARBA" id="ARBA00023033"/>
    </source>
</evidence>
<reference evidence="13" key="1">
    <citation type="submission" date="2020-01" db="EMBL/GenBank/DDBJ databases">
        <authorList>
            <person name="Mishra B."/>
        </authorList>
    </citation>
    <scope>NUCLEOTIDE SEQUENCE [LARGE SCALE GENOMIC DNA]</scope>
</reference>
<protein>
    <recommendedName>
        <fullName evidence="15">Cytochrome P450</fullName>
    </recommendedName>
</protein>
<dbReference type="OrthoDB" id="6764281at2759"/>
<keyword evidence="6 12" id="KW-0479">Metal-binding</keyword>
<keyword evidence="7" id="KW-1133">Transmembrane helix</keyword>
<dbReference type="PROSITE" id="PS00086">
    <property type="entry name" value="CYTOCHROME_P450"/>
    <property type="match status" value="2"/>
</dbReference>
<comment type="cofactor">
    <cofactor evidence="1 12">
        <name>heme</name>
        <dbReference type="ChEBI" id="CHEBI:30413"/>
    </cofactor>
</comment>
<evidence type="ECO:0000313" key="14">
    <source>
        <dbReference type="Proteomes" id="UP000467841"/>
    </source>
</evidence>
<keyword evidence="10" id="KW-0503">Monooxygenase</keyword>
<dbReference type="AlphaFoldDB" id="A0A6D2JDX3"/>
<dbReference type="PRINTS" id="PR00385">
    <property type="entry name" value="P450"/>
</dbReference>
<dbReference type="InterPro" id="IPR002401">
    <property type="entry name" value="Cyt_P450_E_grp-I"/>
</dbReference>
<evidence type="ECO:0000313" key="13">
    <source>
        <dbReference type="EMBL" id="CAA7038112.1"/>
    </source>
</evidence>
<sequence length="1024" mass="117214">MNGVDLPPSPPSLPIIGHLHYLLFSFIHHKTFQLHTCLHTLSSKYGPLLHLNLYFFPVILVSSAPEAYQIFMTHDVNVSSRNIPTKEGYLLFDTSGFVMAPYGEYYKFMKKLIVTNMFGPQALEHSRSIHADELERLYWNLVDKANKKESVDIKKEAMELIGNIICRMSFGRRFTEKIGEADSVQGLVIKSSGSKKKRVLEILLFRQLEKLRISRFKKDITGVFKKLDELLEKILLKHKEKPNMNGYTDMMDVLLAVYEDENAEYKITKNHINAFFVELIFGGIDTNVNTLQWTMAEIIGNPIILERLREEIDSVVGKSRLIQETDLPNLPYLQDVIKEVLRLNSPVPLILREFQQGWQEENRNEKAMKFLPFSGGRRGCPASKLSYMVLGTTIGMMVQCFEWKIIGEKVNMDDQYKGLNKAMAHSLTLTPVTRLSNLELKTPRDRIIPASLNGGVAVTAIHEVCLVVAAALDHRYDDEGNKWLRSKQTHGIDLPPSPPSLPIIGHLHYLLLAFLNHKSFLLHKSLHTLSSKYGPLLHLQFFFFPAILVSSAPVAYEIFTTQDVNISSRSLFLDTSGFFTAPYGEYFKFMKKLIVTNMFGPQALEQSRSIRADELERSYRNLVDKAKKKESVNIKKGALELVGNIVCRMSFGRRFAEEIGEADSVQGLVIKLNGTKKKKILEMMLFRQLEKLGISIFTKDITGVFKKLNELLEKILLEHKEKPNMDGYTDMMDVLLAVYEDENADYKITKNHINAFFIELIYGGIDTTVNTIQWTMAEITHKPIIIERLREEIDSIVGKSRLIQETDLPNLPYLQAVIKEVLRLHPPVPLILREFQQGCKIGGFFVPEKTRLLINLYAVMRDPDFWEDPLEFKPERFLTSSRSGQEEERNEQAMKYLPFSGGRRGCPASKLSYMVLGTTIGMMVQCFEWRIIGEKVNMDERYRCLIKTMGHPLTLTPVTRLSNLELKTSFVTETRLYVFVEKTDRIIPASLNGGDGRRNHPRGLPCRCSSAHRYDVKETSGYVR</sequence>
<evidence type="ECO:0000256" key="3">
    <source>
        <dbReference type="ARBA" id="ARBA00010617"/>
    </source>
</evidence>
<proteinExistence type="inferred from homology"/>
<comment type="subcellular location">
    <subcellularLocation>
        <location evidence="2">Membrane</location>
        <topology evidence="2">Single-pass membrane protein</topology>
    </subcellularLocation>
</comment>
<keyword evidence="8" id="KW-0560">Oxidoreductase</keyword>
<evidence type="ECO:0000256" key="2">
    <source>
        <dbReference type="ARBA" id="ARBA00004167"/>
    </source>
</evidence>
<feature type="binding site" description="axial binding residue" evidence="12">
    <location>
        <position position="906"/>
    </location>
    <ligand>
        <name>heme</name>
        <dbReference type="ChEBI" id="CHEBI:30413"/>
    </ligand>
    <ligandPart>
        <name>Fe</name>
        <dbReference type="ChEBI" id="CHEBI:18248"/>
    </ligandPart>
</feature>
<dbReference type="InterPro" id="IPR017972">
    <property type="entry name" value="Cyt_P450_CS"/>
</dbReference>
<comment type="similarity">
    <text evidence="3">Belongs to the cytochrome P450 family.</text>
</comment>
<keyword evidence="11" id="KW-0472">Membrane</keyword>
<keyword evidence="9 12" id="KW-0408">Iron</keyword>
<name>A0A6D2JDX3_9BRAS</name>
<accession>A0A6D2JDX3</accession>
<evidence type="ECO:0000256" key="7">
    <source>
        <dbReference type="ARBA" id="ARBA00022989"/>
    </source>
</evidence>
<evidence type="ECO:0000256" key="11">
    <source>
        <dbReference type="ARBA" id="ARBA00023136"/>
    </source>
</evidence>
<evidence type="ECO:0000256" key="9">
    <source>
        <dbReference type="ARBA" id="ARBA00023004"/>
    </source>
</evidence>
<evidence type="ECO:0000256" key="4">
    <source>
        <dbReference type="ARBA" id="ARBA00022617"/>
    </source>
</evidence>
<organism evidence="13 14">
    <name type="scientific">Microthlaspi erraticum</name>
    <dbReference type="NCBI Taxonomy" id="1685480"/>
    <lineage>
        <taxon>Eukaryota</taxon>
        <taxon>Viridiplantae</taxon>
        <taxon>Streptophyta</taxon>
        <taxon>Embryophyta</taxon>
        <taxon>Tracheophyta</taxon>
        <taxon>Spermatophyta</taxon>
        <taxon>Magnoliopsida</taxon>
        <taxon>eudicotyledons</taxon>
        <taxon>Gunneridae</taxon>
        <taxon>Pentapetalae</taxon>
        <taxon>rosids</taxon>
        <taxon>malvids</taxon>
        <taxon>Brassicales</taxon>
        <taxon>Brassicaceae</taxon>
        <taxon>Coluteocarpeae</taxon>
        <taxon>Microthlaspi</taxon>
    </lineage>
</organism>
<gene>
    <name evidence="13" type="ORF">MERR_LOCUS25347</name>
</gene>
<dbReference type="PANTHER" id="PTHR24298">
    <property type="entry name" value="FLAVONOID 3'-MONOOXYGENASE-RELATED"/>
    <property type="match status" value="1"/>
</dbReference>
<dbReference type="PANTHER" id="PTHR24298:SF453">
    <property type="entry name" value="CYTOCHROME P450 705A22"/>
    <property type="match status" value="1"/>
</dbReference>
<dbReference type="InterPro" id="IPR001128">
    <property type="entry name" value="Cyt_P450"/>
</dbReference>
<dbReference type="Pfam" id="PF00067">
    <property type="entry name" value="p450"/>
    <property type="match status" value="3"/>
</dbReference>
<evidence type="ECO:0008006" key="15">
    <source>
        <dbReference type="Google" id="ProtNLM"/>
    </source>
</evidence>
<dbReference type="GO" id="GO:0016709">
    <property type="term" value="F:oxidoreductase activity, acting on paired donors, with incorporation or reduction of molecular oxygen, NAD(P)H as one donor, and incorporation of one atom of oxygen"/>
    <property type="evidence" value="ECO:0007669"/>
    <property type="project" value="TreeGrafter"/>
</dbReference>
<comment type="caution">
    <text evidence="13">The sequence shown here is derived from an EMBL/GenBank/DDBJ whole genome shotgun (WGS) entry which is preliminary data.</text>
</comment>
<dbReference type="GO" id="GO:0005506">
    <property type="term" value="F:iron ion binding"/>
    <property type="evidence" value="ECO:0007669"/>
    <property type="project" value="InterPro"/>
</dbReference>
<dbReference type="InterPro" id="IPR036396">
    <property type="entry name" value="Cyt_P450_sf"/>
</dbReference>
<dbReference type="EMBL" id="CACVBM020001186">
    <property type="protein sequence ID" value="CAA7038112.1"/>
    <property type="molecule type" value="Genomic_DNA"/>
</dbReference>
<keyword evidence="14" id="KW-1185">Reference proteome</keyword>
<evidence type="ECO:0000256" key="5">
    <source>
        <dbReference type="ARBA" id="ARBA00022692"/>
    </source>
</evidence>
<dbReference type="PRINTS" id="PR00463">
    <property type="entry name" value="EP450I"/>
</dbReference>
<evidence type="ECO:0000256" key="8">
    <source>
        <dbReference type="ARBA" id="ARBA00023002"/>
    </source>
</evidence>
<dbReference type="InterPro" id="IPR051103">
    <property type="entry name" value="Plant_metabolite_P450s"/>
</dbReference>
<evidence type="ECO:0000256" key="12">
    <source>
        <dbReference type="PIRSR" id="PIRSR602401-1"/>
    </source>
</evidence>
<dbReference type="Gene3D" id="1.10.630.10">
    <property type="entry name" value="Cytochrome P450"/>
    <property type="match status" value="2"/>
</dbReference>